<name>A0A2Z3LHY5_9BACT</name>
<dbReference type="Proteomes" id="UP000245872">
    <property type="component" value="Chromosome"/>
</dbReference>
<sequence length="76" mass="8867">MVVRGQSPEAKGHFFHVTHNKADNKWHVKEVKAKNFDTYDSKEEAIKRAEDQARSMDQGHVVIHREDGKFDTIENF</sequence>
<dbReference type="InterPro" id="IPR018691">
    <property type="entry name" value="DUF2188"/>
</dbReference>
<evidence type="ECO:0000313" key="2">
    <source>
        <dbReference type="Proteomes" id="UP000245872"/>
    </source>
</evidence>
<evidence type="ECO:0000313" key="1">
    <source>
        <dbReference type="EMBL" id="AWN82054.1"/>
    </source>
</evidence>
<organism evidence="1 2">
    <name type="scientific">Candidatus Cardinium hertigii</name>
    <dbReference type="NCBI Taxonomy" id="247481"/>
    <lineage>
        <taxon>Bacteria</taxon>
        <taxon>Pseudomonadati</taxon>
        <taxon>Bacteroidota</taxon>
        <taxon>Cytophagia</taxon>
        <taxon>Cytophagales</taxon>
        <taxon>Amoebophilaceae</taxon>
        <taxon>Candidatus Cardinium</taxon>
    </lineage>
</organism>
<dbReference type="Pfam" id="PF09954">
    <property type="entry name" value="DUF2188"/>
    <property type="match status" value="1"/>
</dbReference>
<reference evidence="1 2" key="1">
    <citation type="submission" date="2018-05" db="EMBL/GenBank/DDBJ databases">
        <title>Candidatus Cardinium hertigii Genome Assembly.</title>
        <authorList>
            <person name="Showmaker K.C."/>
            <person name="Walden K.O."/>
            <person name="Fields C.J."/>
            <person name="Lambert K.N."/>
            <person name="Hudson M.E."/>
        </authorList>
    </citation>
    <scope>NUCLEOTIDE SEQUENCE [LARGE SCALE GENOMIC DNA]</scope>
    <source>
        <strain evidence="2">cHgTN10</strain>
    </source>
</reference>
<dbReference type="AlphaFoldDB" id="A0A2Z3LHY5"/>
<evidence type="ECO:0008006" key="3">
    <source>
        <dbReference type="Google" id="ProtNLM"/>
    </source>
</evidence>
<dbReference type="KEGG" id="cher:DK880_00745"/>
<dbReference type="EMBL" id="CP029619">
    <property type="protein sequence ID" value="AWN82054.1"/>
    <property type="molecule type" value="Genomic_DNA"/>
</dbReference>
<proteinExistence type="predicted"/>
<gene>
    <name evidence="1" type="ORF">DK880_00745</name>
</gene>
<dbReference type="OrthoDB" id="981977at2"/>
<dbReference type="RefSeq" id="WP_109997453.1">
    <property type="nucleotide sequence ID" value="NZ_CP029619.1"/>
</dbReference>
<accession>A0A2Z3LHY5</accession>
<keyword evidence="2" id="KW-1185">Reference proteome</keyword>
<protein>
    <recommendedName>
        <fullName evidence="3">DUF2188 domain-containing protein</fullName>
    </recommendedName>
</protein>